<organism evidence="1 2">
    <name type="scientific">Roseibium suaedae</name>
    <dbReference type="NCBI Taxonomy" id="735517"/>
    <lineage>
        <taxon>Bacteria</taxon>
        <taxon>Pseudomonadati</taxon>
        <taxon>Pseudomonadota</taxon>
        <taxon>Alphaproteobacteria</taxon>
        <taxon>Hyphomicrobiales</taxon>
        <taxon>Stappiaceae</taxon>
        <taxon>Roseibium</taxon>
    </lineage>
</organism>
<dbReference type="EMBL" id="FRBW01000005">
    <property type="protein sequence ID" value="SHN06266.1"/>
    <property type="molecule type" value="Genomic_DNA"/>
</dbReference>
<dbReference type="STRING" id="735517.SAMN05444272_3909"/>
<sequence>MGNGEWKANELILSLFSIDEFSLRRLWISHPEFKSLCEDYTIANCALEHWLQDATKSQDYRDLVEELGQEIYIFLGEHGIQPKEIWAVSWSSQTGNGS</sequence>
<dbReference type="RefSeq" id="WP_073015033.1">
    <property type="nucleotide sequence ID" value="NZ_FRBW01000005.1"/>
</dbReference>
<accession>A0A1M7NR25</accession>
<dbReference type="Proteomes" id="UP000186002">
    <property type="component" value="Unassembled WGS sequence"/>
</dbReference>
<gene>
    <name evidence="1" type="ORF">SAMN05444272_3909</name>
</gene>
<evidence type="ECO:0000313" key="1">
    <source>
        <dbReference type="EMBL" id="SHN06266.1"/>
    </source>
</evidence>
<name>A0A1M7NR25_9HYPH</name>
<proteinExistence type="predicted"/>
<protein>
    <submittedName>
        <fullName evidence="1">Uncharacterized protein</fullName>
    </submittedName>
</protein>
<dbReference type="AlphaFoldDB" id="A0A1M7NR25"/>
<evidence type="ECO:0000313" key="2">
    <source>
        <dbReference type="Proteomes" id="UP000186002"/>
    </source>
</evidence>
<keyword evidence="2" id="KW-1185">Reference proteome</keyword>
<reference evidence="1 2" key="1">
    <citation type="submission" date="2016-11" db="EMBL/GenBank/DDBJ databases">
        <authorList>
            <person name="Jaros S."/>
            <person name="Januszkiewicz K."/>
            <person name="Wedrychowicz H."/>
        </authorList>
    </citation>
    <scope>NUCLEOTIDE SEQUENCE [LARGE SCALE GENOMIC DNA]</scope>
    <source>
        <strain evidence="1 2">DSM 22153</strain>
    </source>
</reference>
<dbReference type="OrthoDB" id="7889130at2"/>